<reference evidence="2 3" key="1">
    <citation type="submission" date="2017-06" db="EMBL/GenBank/DDBJ databases">
        <title>A platform for efficient transgenesis in Macrostomum lignano, a flatworm model organism for stem cell research.</title>
        <authorList>
            <person name="Berezikov E."/>
        </authorList>
    </citation>
    <scope>NUCLEOTIDE SEQUENCE [LARGE SCALE GENOMIC DNA]</scope>
    <source>
        <strain evidence="2">DV1</strain>
        <tissue evidence="2">Whole organism</tissue>
    </source>
</reference>
<feature type="region of interest" description="Disordered" evidence="1">
    <location>
        <begin position="114"/>
        <end position="133"/>
    </location>
</feature>
<feature type="region of interest" description="Disordered" evidence="1">
    <location>
        <begin position="180"/>
        <end position="224"/>
    </location>
</feature>
<feature type="non-terminal residue" evidence="2">
    <location>
        <position position="1"/>
    </location>
</feature>
<feature type="compositionally biased region" description="Basic residues" evidence="1">
    <location>
        <begin position="1"/>
        <end position="24"/>
    </location>
</feature>
<evidence type="ECO:0000313" key="2">
    <source>
        <dbReference type="EMBL" id="PAA80424.1"/>
    </source>
</evidence>
<gene>
    <name evidence="2" type="ORF">BOX15_Mlig003633g1</name>
</gene>
<comment type="caution">
    <text evidence="2">The sequence shown here is derived from an EMBL/GenBank/DDBJ whole genome shotgun (WGS) entry which is preliminary data.</text>
</comment>
<feature type="region of interest" description="Disordered" evidence="1">
    <location>
        <begin position="74"/>
        <end position="93"/>
    </location>
</feature>
<proteinExistence type="predicted"/>
<feature type="compositionally biased region" description="Low complexity" evidence="1">
    <location>
        <begin position="25"/>
        <end position="39"/>
    </location>
</feature>
<evidence type="ECO:0000256" key="1">
    <source>
        <dbReference type="SAM" id="MobiDB-lite"/>
    </source>
</evidence>
<dbReference type="Proteomes" id="UP000215902">
    <property type="component" value="Unassembled WGS sequence"/>
</dbReference>
<sequence length="303" mass="32769">GARQKKKKQQKRRPGQQLRHRQLRSHSGPSAGAPSRPAPCGDFLGLPWREEAQLRKALILSLRDGRPVSRRTVERSMAADANATPAAPTPAAYPPAASVALRATSIAAPAAPKCATRQHCSQPPPPELRLDPHTGRPVSTVAFLDFLCCYRATAVAASAAVPARLRWLALPPSLRRIKKRPTLQQLSVPHAPRPSPLASDPETPGPLQQCRSLPQPREQSPTVNGAADCLEFGRHSDSQLLHQHQQVAAATRAKRRALATLRAAAATATAAVSHSDCDEREEPQRPSEASLQSEPRRSRRLAV</sequence>
<feature type="region of interest" description="Disordered" evidence="1">
    <location>
        <begin position="1"/>
        <end position="44"/>
    </location>
</feature>
<keyword evidence="3" id="KW-1185">Reference proteome</keyword>
<name>A0A267G4V1_9PLAT</name>
<protein>
    <submittedName>
        <fullName evidence="2">Uncharacterized protein</fullName>
    </submittedName>
</protein>
<evidence type="ECO:0000313" key="3">
    <source>
        <dbReference type="Proteomes" id="UP000215902"/>
    </source>
</evidence>
<dbReference type="AlphaFoldDB" id="A0A267G4V1"/>
<accession>A0A267G4V1</accession>
<feature type="region of interest" description="Disordered" evidence="1">
    <location>
        <begin position="268"/>
        <end position="303"/>
    </location>
</feature>
<feature type="compositionally biased region" description="Polar residues" evidence="1">
    <location>
        <begin position="209"/>
        <end position="223"/>
    </location>
</feature>
<dbReference type="EMBL" id="NIVC01000581">
    <property type="protein sequence ID" value="PAA80424.1"/>
    <property type="molecule type" value="Genomic_DNA"/>
</dbReference>
<organism evidence="2 3">
    <name type="scientific">Macrostomum lignano</name>
    <dbReference type="NCBI Taxonomy" id="282301"/>
    <lineage>
        <taxon>Eukaryota</taxon>
        <taxon>Metazoa</taxon>
        <taxon>Spiralia</taxon>
        <taxon>Lophotrochozoa</taxon>
        <taxon>Platyhelminthes</taxon>
        <taxon>Rhabditophora</taxon>
        <taxon>Macrostomorpha</taxon>
        <taxon>Macrostomida</taxon>
        <taxon>Macrostomidae</taxon>
        <taxon>Macrostomum</taxon>
    </lineage>
</organism>